<dbReference type="SFLD" id="SFLDG00358">
    <property type="entry name" value="Main_(cytGST)"/>
    <property type="match status" value="1"/>
</dbReference>
<organism evidence="5 7">
    <name type="scientific">Alternaria tenuissima</name>
    <dbReference type="NCBI Taxonomy" id="119927"/>
    <lineage>
        <taxon>Eukaryota</taxon>
        <taxon>Fungi</taxon>
        <taxon>Dikarya</taxon>
        <taxon>Ascomycota</taxon>
        <taxon>Pezizomycotina</taxon>
        <taxon>Dothideomycetes</taxon>
        <taxon>Pleosporomycetidae</taxon>
        <taxon>Pleosporales</taxon>
        <taxon>Pleosporineae</taxon>
        <taxon>Pleosporaceae</taxon>
        <taxon>Alternaria</taxon>
        <taxon>Alternaria sect. Alternaria</taxon>
        <taxon>Alternaria alternata complex</taxon>
    </lineage>
</organism>
<dbReference type="EMBL" id="PDXF01000132">
    <property type="protein sequence ID" value="RYN86633.1"/>
    <property type="molecule type" value="Genomic_DNA"/>
</dbReference>
<feature type="domain" description="GST N-terminal" evidence="2">
    <location>
        <begin position="3"/>
        <end position="82"/>
    </location>
</feature>
<protein>
    <recommendedName>
        <fullName evidence="9">Glutathione S-transferase</fullName>
    </recommendedName>
</protein>
<evidence type="ECO:0008006" key="9">
    <source>
        <dbReference type="Google" id="ProtNLM"/>
    </source>
</evidence>
<dbReference type="SUPFAM" id="SSF47616">
    <property type="entry name" value="GST C-terminal domain-like"/>
    <property type="match status" value="1"/>
</dbReference>
<feature type="domain" description="GST C-terminal" evidence="3">
    <location>
        <begin position="87"/>
        <end position="212"/>
    </location>
</feature>
<keyword evidence="8" id="KW-1185">Reference proteome</keyword>
<name>A0A4Q4M6Y7_9PLEO</name>
<dbReference type="SFLD" id="SFLDS00019">
    <property type="entry name" value="Glutathione_Transferase_(cytos"/>
    <property type="match status" value="1"/>
</dbReference>
<evidence type="ECO:0000256" key="1">
    <source>
        <dbReference type="ARBA" id="ARBA00007409"/>
    </source>
</evidence>
<dbReference type="InterPro" id="IPR010987">
    <property type="entry name" value="Glutathione-S-Trfase_C-like"/>
</dbReference>
<dbReference type="InterPro" id="IPR040079">
    <property type="entry name" value="Glutathione_S-Trfase"/>
</dbReference>
<dbReference type="InterPro" id="IPR004045">
    <property type="entry name" value="Glutathione_S-Trfase_N"/>
</dbReference>
<dbReference type="PANTHER" id="PTHR44051">
    <property type="entry name" value="GLUTATHIONE S-TRANSFERASE-RELATED"/>
    <property type="match status" value="1"/>
</dbReference>
<reference evidence="4" key="1">
    <citation type="submission" date="2017-10" db="EMBL/GenBank/DDBJ databases">
        <authorList>
            <person name="Armitage A.D."/>
            <person name="Barbara D.J."/>
            <person name="Woodhall J.W."/>
            <person name="Sreenivasaprasad S."/>
            <person name="Lane C.R."/>
            <person name="Clarkson J.P."/>
            <person name="Harrison R.J."/>
        </authorList>
    </citation>
    <scope>NUCLEOTIDE SEQUENCE</scope>
    <source>
        <strain evidence="4">FERA 1164</strain>
        <strain evidence="6">FERA 635</strain>
    </source>
</reference>
<dbReference type="InterPro" id="IPR004046">
    <property type="entry name" value="GST_C"/>
</dbReference>
<dbReference type="InterPro" id="IPR036282">
    <property type="entry name" value="Glutathione-S-Trfase_C_sf"/>
</dbReference>
<evidence type="ECO:0000313" key="7">
    <source>
        <dbReference type="Proteomes" id="UP000292402"/>
    </source>
</evidence>
<dbReference type="PROSITE" id="PS50404">
    <property type="entry name" value="GST_NTER"/>
    <property type="match status" value="1"/>
</dbReference>
<dbReference type="AlphaFoldDB" id="A0A4Q4M6Y7"/>
<dbReference type="Proteomes" id="UP000292402">
    <property type="component" value="Unassembled WGS sequence"/>
</dbReference>
<evidence type="ECO:0000259" key="2">
    <source>
        <dbReference type="PROSITE" id="PS50404"/>
    </source>
</evidence>
<proteinExistence type="inferred from homology"/>
<reference evidence="5" key="3">
    <citation type="journal article" date="2019" name="J. ISSAAS">
        <title>Genomics, evolutionary history and diagnostics of the Alternaria alternata species group including apple and Asian pear pathotypes.</title>
        <authorList>
            <person name="Armitage A.D."/>
            <person name="Cockerton H.M."/>
            <person name="Sreenivasaprasad S."/>
            <person name="Woodhall J."/>
            <person name="Lane C."/>
            <person name="Harrison R.J."/>
            <person name="Clarkson J.P."/>
        </authorList>
    </citation>
    <scope>NUCLEOTIDE SEQUENCE</scope>
    <source>
        <strain evidence="5">FERA 1082</strain>
    </source>
</reference>
<evidence type="ECO:0000313" key="5">
    <source>
        <dbReference type="EMBL" id="RYN42949.1"/>
    </source>
</evidence>
<sequence length="218" mass="24679">MTLHELRLFHSPGSCSTAANILLKESGLPFSTEVINVMQGFPAEFLHLNPKGRVPFLHMDGETITEMPAIMTAIAQLVPDKKFLGSTNLDIVRSYEWFNFLAADLHAQGFFTFFRPHYFADDEATYDSIREKGRTKIHKCYAIIEEKLEGVHAVGSAFSAVDAYLLPFYRWGTANEFAMKERYPKYTKLVENLAGMESVRAVCEAEGIDPMFGRRPQL</sequence>
<dbReference type="Gene3D" id="1.20.1050.10">
    <property type="match status" value="1"/>
</dbReference>
<dbReference type="Proteomes" id="UP000293195">
    <property type="component" value="Unassembled WGS sequence"/>
</dbReference>
<dbReference type="Gene3D" id="3.40.30.10">
    <property type="entry name" value="Glutaredoxin"/>
    <property type="match status" value="1"/>
</dbReference>
<evidence type="ECO:0000313" key="4">
    <source>
        <dbReference type="EMBL" id="RYN17589.1"/>
    </source>
</evidence>
<evidence type="ECO:0000313" key="6">
    <source>
        <dbReference type="EMBL" id="RYN86633.1"/>
    </source>
</evidence>
<comment type="caution">
    <text evidence="5">The sequence shown here is derived from an EMBL/GenBank/DDBJ whole genome shotgun (WGS) entry which is preliminary data.</text>
</comment>
<dbReference type="PROSITE" id="PS50405">
    <property type="entry name" value="GST_CTER"/>
    <property type="match status" value="1"/>
</dbReference>
<dbReference type="PANTHER" id="PTHR44051:SF8">
    <property type="entry name" value="GLUTATHIONE S-TRANSFERASE GSTA"/>
    <property type="match status" value="1"/>
</dbReference>
<comment type="similarity">
    <text evidence="1">Belongs to the GST superfamily.</text>
</comment>
<evidence type="ECO:0000259" key="3">
    <source>
        <dbReference type="PROSITE" id="PS50405"/>
    </source>
</evidence>
<dbReference type="Pfam" id="PF00043">
    <property type="entry name" value="GST_C"/>
    <property type="match status" value="1"/>
</dbReference>
<dbReference type="EMBL" id="PDXA01000045">
    <property type="protein sequence ID" value="RYN42949.1"/>
    <property type="molecule type" value="Genomic_DNA"/>
</dbReference>
<dbReference type="EMBL" id="PDXB01000058">
    <property type="protein sequence ID" value="RYN17589.1"/>
    <property type="molecule type" value="Genomic_DNA"/>
</dbReference>
<dbReference type="CDD" id="cd03057">
    <property type="entry name" value="GST_N_Beta"/>
    <property type="match status" value="1"/>
</dbReference>
<gene>
    <name evidence="5" type="ORF">AA0114_g10272</name>
    <name evidence="4" type="ORF">AA0115_g11736</name>
    <name evidence="6" type="ORF">AA0119_g12703</name>
</gene>
<dbReference type="SUPFAM" id="SSF52833">
    <property type="entry name" value="Thioredoxin-like"/>
    <property type="match status" value="1"/>
</dbReference>
<evidence type="ECO:0000313" key="8">
    <source>
        <dbReference type="Proteomes" id="UP000293195"/>
    </source>
</evidence>
<accession>A0A4Q4M6Y7</accession>
<reference evidence="4 7" key="2">
    <citation type="journal article" date="2019" name="bioRxiv">
        <title>Genomics, evolutionary history and diagnostics of the Alternaria alternata species group including apple and Asian pear pathotypes.</title>
        <authorList>
            <person name="Armitage A.D."/>
            <person name="Cockerton H.M."/>
            <person name="Sreenivasaprasad S."/>
            <person name="Woodhall J.W."/>
            <person name="Lane C.R."/>
            <person name="Harrison R.J."/>
            <person name="Clarkson J.P."/>
        </authorList>
    </citation>
    <scope>NUCLEOTIDE SEQUENCE [LARGE SCALE GENOMIC DNA]</scope>
    <source>
        <strain evidence="7">FERA 1082</strain>
        <strain evidence="4">FERA 1164</strain>
        <strain evidence="6">FERA 635</strain>
    </source>
</reference>
<dbReference type="InterPro" id="IPR036249">
    <property type="entry name" value="Thioredoxin-like_sf"/>
</dbReference>
<dbReference type="Proteomes" id="UP000292340">
    <property type="component" value="Unassembled WGS sequence"/>
</dbReference>
<dbReference type="Pfam" id="PF13409">
    <property type="entry name" value="GST_N_2"/>
    <property type="match status" value="1"/>
</dbReference>